<keyword evidence="1" id="KW-0472">Membrane</keyword>
<organism evidence="2">
    <name type="scientific">Pedococcus sp. KACC 23699</name>
    <dbReference type="NCBI Taxonomy" id="3149228"/>
    <lineage>
        <taxon>Bacteria</taxon>
        <taxon>Bacillati</taxon>
        <taxon>Actinomycetota</taxon>
        <taxon>Actinomycetes</taxon>
        <taxon>Micrococcales</taxon>
        <taxon>Intrasporangiaceae</taxon>
        <taxon>Pedococcus</taxon>
    </lineage>
</organism>
<accession>A0AAU7JXB7</accession>
<feature type="transmembrane region" description="Helical" evidence="1">
    <location>
        <begin position="119"/>
        <end position="141"/>
    </location>
</feature>
<dbReference type="InterPro" id="IPR009476">
    <property type="entry name" value="DUF1097"/>
</dbReference>
<protein>
    <submittedName>
        <fullName evidence="2">DUF1097 domain-containing protein</fullName>
    </submittedName>
</protein>
<dbReference type="RefSeq" id="WP_406832556.1">
    <property type="nucleotide sequence ID" value="NZ_CP157483.1"/>
</dbReference>
<proteinExistence type="predicted"/>
<feature type="transmembrane region" description="Helical" evidence="1">
    <location>
        <begin position="60"/>
        <end position="89"/>
    </location>
</feature>
<evidence type="ECO:0000256" key="1">
    <source>
        <dbReference type="SAM" id="Phobius"/>
    </source>
</evidence>
<sequence length="165" mass="16592">MKNYLGIAVSIGVLAAVWTQVSVALELVTWVAFAAWACYFAAGGGRSGFQRGLAANLSGLVYGFVVAAFVGAVSFPGALALSVGVVAALMCLQAGWAPLSFIPGAFVGAAAYFGTAFSFWQTAVALVAGALFGWASGVLGARLQVVATRRTPSAEPPSSPAQAAA</sequence>
<dbReference type="Pfam" id="PF06496">
    <property type="entry name" value="DUF1097"/>
    <property type="match status" value="1"/>
</dbReference>
<gene>
    <name evidence="2" type="ORF">ABEG17_06980</name>
</gene>
<keyword evidence="1" id="KW-1133">Transmembrane helix</keyword>
<reference evidence="2" key="1">
    <citation type="submission" date="2024-05" db="EMBL/GenBank/DDBJ databases">
        <authorList>
            <person name="Kim S."/>
            <person name="Heo J."/>
            <person name="Choi H."/>
            <person name="Choi Y."/>
            <person name="Kwon S.-W."/>
            <person name="Kim Y."/>
        </authorList>
    </citation>
    <scope>NUCLEOTIDE SEQUENCE</scope>
    <source>
        <strain evidence="2">KACC 23699</strain>
    </source>
</reference>
<name>A0AAU7JXB7_9MICO</name>
<dbReference type="AlphaFoldDB" id="A0AAU7JXB7"/>
<keyword evidence="1" id="KW-0812">Transmembrane</keyword>
<evidence type="ECO:0000313" key="2">
    <source>
        <dbReference type="EMBL" id="XBO45073.1"/>
    </source>
</evidence>
<dbReference type="EMBL" id="CP157483">
    <property type="protein sequence ID" value="XBO45073.1"/>
    <property type="molecule type" value="Genomic_DNA"/>
</dbReference>
<feature type="transmembrane region" description="Helical" evidence="1">
    <location>
        <begin position="96"/>
        <end position="113"/>
    </location>
</feature>